<sequence length="336" mass="36155">MPRLSARYVGGRAVRLVLTVWISLTLMFAIPRLGASSPTEAILGRLLTSGGGGADVAAIANSYAERFGLHKPVLVQYLDYLRNSITFDFGRSLSQFPTTVGSMVSTAAPWTFGLVIAATLISFVLGTTIGALLGWARTPRWVRRVLGSFLVFSSLPSFMVGIVLLFFFAQLWPVLPFAGAYDSDVVAGFNMPFIGSVLRHSVLPLLSVVLVQMGGWAFGMRGMMITTAAEDHMVLAEAKGLRSRSIFLHYGVRAAILPQATSLGLALGTVAAGVVVVETVFAYPGLGNMLFQAVLANDYSLIEGIAYLLILGVAMSTFVLDLVYPFLDPRISYTRK</sequence>
<dbReference type="AlphaFoldDB" id="A0A4R2K447"/>
<dbReference type="RefSeq" id="WP_132116567.1">
    <property type="nucleotide sequence ID" value="NZ_SLWS01000003.1"/>
</dbReference>
<evidence type="ECO:0000256" key="1">
    <source>
        <dbReference type="ARBA" id="ARBA00004141"/>
    </source>
</evidence>
<feature type="transmembrane region" description="Helical" evidence="5">
    <location>
        <begin position="145"/>
        <end position="169"/>
    </location>
</feature>
<dbReference type="Proteomes" id="UP000295680">
    <property type="component" value="Unassembled WGS sequence"/>
</dbReference>
<feature type="transmembrane region" description="Helical" evidence="5">
    <location>
        <begin position="12"/>
        <end position="30"/>
    </location>
</feature>
<protein>
    <submittedName>
        <fullName evidence="7">Peptide/nickel transport system permease protein</fullName>
    </submittedName>
</protein>
<dbReference type="PROSITE" id="PS50928">
    <property type="entry name" value="ABC_TM1"/>
    <property type="match status" value="1"/>
</dbReference>
<accession>A0A4R2K447</accession>
<evidence type="ECO:0000313" key="7">
    <source>
        <dbReference type="EMBL" id="TCO61105.1"/>
    </source>
</evidence>
<name>A0A4R2K447_9PSEU</name>
<gene>
    <name evidence="7" type="ORF">EV192_103689</name>
</gene>
<evidence type="ECO:0000256" key="5">
    <source>
        <dbReference type="RuleBase" id="RU363032"/>
    </source>
</evidence>
<comment type="subcellular location">
    <subcellularLocation>
        <location evidence="5">Cell membrane</location>
        <topology evidence="5">Multi-pass membrane protein</topology>
    </subcellularLocation>
    <subcellularLocation>
        <location evidence="1">Membrane</location>
        <topology evidence="1">Multi-pass membrane protein</topology>
    </subcellularLocation>
</comment>
<proteinExistence type="inferred from homology"/>
<comment type="similarity">
    <text evidence="5">Belongs to the binding-protein-dependent transport system permease family.</text>
</comment>
<dbReference type="GO" id="GO:0005886">
    <property type="term" value="C:plasma membrane"/>
    <property type="evidence" value="ECO:0007669"/>
    <property type="project" value="UniProtKB-SubCell"/>
</dbReference>
<organism evidence="7 8">
    <name type="scientific">Actinocrispum wychmicini</name>
    <dbReference type="NCBI Taxonomy" id="1213861"/>
    <lineage>
        <taxon>Bacteria</taxon>
        <taxon>Bacillati</taxon>
        <taxon>Actinomycetota</taxon>
        <taxon>Actinomycetes</taxon>
        <taxon>Pseudonocardiales</taxon>
        <taxon>Pseudonocardiaceae</taxon>
        <taxon>Actinocrispum</taxon>
    </lineage>
</organism>
<evidence type="ECO:0000256" key="2">
    <source>
        <dbReference type="ARBA" id="ARBA00022692"/>
    </source>
</evidence>
<dbReference type="EMBL" id="SLWS01000003">
    <property type="protein sequence ID" value="TCO61105.1"/>
    <property type="molecule type" value="Genomic_DNA"/>
</dbReference>
<dbReference type="OrthoDB" id="9778910at2"/>
<evidence type="ECO:0000259" key="6">
    <source>
        <dbReference type="PROSITE" id="PS50928"/>
    </source>
</evidence>
<dbReference type="Pfam" id="PF00528">
    <property type="entry name" value="BPD_transp_1"/>
    <property type="match status" value="1"/>
</dbReference>
<dbReference type="GO" id="GO:0055085">
    <property type="term" value="P:transmembrane transport"/>
    <property type="evidence" value="ECO:0007669"/>
    <property type="project" value="InterPro"/>
</dbReference>
<keyword evidence="3 5" id="KW-1133">Transmembrane helix</keyword>
<keyword evidence="8" id="KW-1185">Reference proteome</keyword>
<dbReference type="Gene3D" id="1.10.3720.10">
    <property type="entry name" value="MetI-like"/>
    <property type="match status" value="1"/>
</dbReference>
<evidence type="ECO:0000256" key="3">
    <source>
        <dbReference type="ARBA" id="ARBA00022989"/>
    </source>
</evidence>
<keyword evidence="2 5" id="KW-0812">Transmembrane</keyword>
<dbReference type="InterPro" id="IPR000515">
    <property type="entry name" value="MetI-like"/>
</dbReference>
<keyword evidence="4 5" id="KW-0472">Membrane</keyword>
<keyword evidence="5" id="KW-0813">Transport</keyword>
<feature type="transmembrane region" description="Helical" evidence="5">
    <location>
        <begin position="201"/>
        <end position="219"/>
    </location>
</feature>
<reference evidence="7 8" key="1">
    <citation type="submission" date="2019-03" db="EMBL/GenBank/DDBJ databases">
        <title>Genomic Encyclopedia of Type Strains, Phase IV (KMG-IV): sequencing the most valuable type-strain genomes for metagenomic binning, comparative biology and taxonomic classification.</title>
        <authorList>
            <person name="Goeker M."/>
        </authorList>
    </citation>
    <scope>NUCLEOTIDE SEQUENCE [LARGE SCALE GENOMIC DNA]</scope>
    <source>
        <strain evidence="7 8">DSM 45934</strain>
    </source>
</reference>
<feature type="transmembrane region" description="Helical" evidence="5">
    <location>
        <begin position="263"/>
        <end position="284"/>
    </location>
</feature>
<dbReference type="InterPro" id="IPR035906">
    <property type="entry name" value="MetI-like_sf"/>
</dbReference>
<comment type="caution">
    <text evidence="7">The sequence shown here is derived from an EMBL/GenBank/DDBJ whole genome shotgun (WGS) entry which is preliminary data.</text>
</comment>
<evidence type="ECO:0000313" key="8">
    <source>
        <dbReference type="Proteomes" id="UP000295680"/>
    </source>
</evidence>
<dbReference type="SUPFAM" id="SSF161098">
    <property type="entry name" value="MetI-like"/>
    <property type="match status" value="1"/>
</dbReference>
<dbReference type="PANTHER" id="PTHR43376:SF1">
    <property type="entry name" value="OLIGOPEPTIDE TRANSPORT SYSTEM PERMEASE PROTEIN"/>
    <property type="match status" value="1"/>
</dbReference>
<evidence type="ECO:0000256" key="4">
    <source>
        <dbReference type="ARBA" id="ARBA00023136"/>
    </source>
</evidence>
<dbReference type="PANTHER" id="PTHR43376">
    <property type="entry name" value="OLIGOPEPTIDE TRANSPORT SYSTEM PERMEASE PROTEIN"/>
    <property type="match status" value="1"/>
</dbReference>
<feature type="transmembrane region" description="Helical" evidence="5">
    <location>
        <begin position="110"/>
        <end position="133"/>
    </location>
</feature>
<feature type="transmembrane region" description="Helical" evidence="5">
    <location>
        <begin position="304"/>
        <end position="327"/>
    </location>
</feature>
<feature type="domain" description="ABC transmembrane type-1" evidence="6">
    <location>
        <begin position="108"/>
        <end position="320"/>
    </location>
</feature>